<accession>A0A317CEW7</accession>
<dbReference type="Gene3D" id="3.40.50.720">
    <property type="entry name" value="NAD(P)-binding Rossmann-like Domain"/>
    <property type="match status" value="1"/>
</dbReference>
<dbReference type="PANTHER" id="PTHR43157">
    <property type="entry name" value="PHOSPHATIDYLINOSITOL-GLYCAN BIOSYNTHESIS CLASS F PROTEIN-RELATED"/>
    <property type="match status" value="1"/>
</dbReference>
<comment type="caution">
    <text evidence="2">The sequence shown here is derived from an EMBL/GenBank/DDBJ whole genome shotgun (WGS) entry which is preliminary data.</text>
</comment>
<protein>
    <recommendedName>
        <fullName evidence="4">Short-chain dehydrogenase</fullName>
    </recommendedName>
</protein>
<name>A0A317CEW7_9GAMM</name>
<evidence type="ECO:0008006" key="4">
    <source>
        <dbReference type="Google" id="ProtNLM"/>
    </source>
</evidence>
<dbReference type="GO" id="GO:0016491">
    <property type="term" value="F:oxidoreductase activity"/>
    <property type="evidence" value="ECO:0007669"/>
    <property type="project" value="UniProtKB-KW"/>
</dbReference>
<proteinExistence type="predicted"/>
<evidence type="ECO:0000313" key="2">
    <source>
        <dbReference type="EMBL" id="PWQ96937.1"/>
    </source>
</evidence>
<keyword evidence="1" id="KW-0560">Oxidoreductase</keyword>
<dbReference type="Pfam" id="PF00106">
    <property type="entry name" value="adh_short"/>
    <property type="match status" value="1"/>
</dbReference>
<dbReference type="Proteomes" id="UP000245506">
    <property type="component" value="Unassembled WGS sequence"/>
</dbReference>
<sequence>MKNTTKKPRTAAITASYSGLGFELSRLLLANGYHLICIDRNEVKSAETRQKLLSEYPQAAISSVITNMASPTSITQASEKILKMIDELHLLFHVAGAATAQKQLSDRGNELHFEVNTLGPIALTKALRPVLSASSNAVVVAVGSSAMKMTKVLNVASLANPSTFRKMSGPYAQSKLAITTAFVAMSESYKADNILLRIVDPGPSKTAMSASDAMPWFVRLIRRWFPLPHIGAQKIFSAGQSKKYGTETGIYIERDAIAKLPSAAIDRATQSALMTLIEECEQASSKAAP</sequence>
<gene>
    <name evidence="2" type="ORF">DKT75_07820</name>
</gene>
<dbReference type="InterPro" id="IPR002347">
    <property type="entry name" value="SDR_fam"/>
</dbReference>
<reference evidence="2 3" key="1">
    <citation type="submission" date="2018-05" db="EMBL/GenBank/DDBJ databases">
        <title>Leucothrix arctica sp. nov., isolated from Arctic seawater.</title>
        <authorList>
            <person name="Choi A."/>
            <person name="Baek K."/>
        </authorList>
    </citation>
    <scope>NUCLEOTIDE SEQUENCE [LARGE SCALE GENOMIC DNA]</scope>
    <source>
        <strain evidence="2 3">IMCC9719</strain>
    </source>
</reference>
<evidence type="ECO:0000256" key="1">
    <source>
        <dbReference type="ARBA" id="ARBA00023002"/>
    </source>
</evidence>
<dbReference type="OrthoDB" id="109589at2"/>
<dbReference type="EMBL" id="QGKL01000024">
    <property type="protein sequence ID" value="PWQ96937.1"/>
    <property type="molecule type" value="Genomic_DNA"/>
</dbReference>
<keyword evidence="3" id="KW-1185">Reference proteome</keyword>
<dbReference type="InterPro" id="IPR036291">
    <property type="entry name" value="NAD(P)-bd_dom_sf"/>
</dbReference>
<evidence type="ECO:0000313" key="3">
    <source>
        <dbReference type="Proteomes" id="UP000245506"/>
    </source>
</evidence>
<organism evidence="2 3">
    <name type="scientific">Leucothrix arctica</name>
    <dbReference type="NCBI Taxonomy" id="1481894"/>
    <lineage>
        <taxon>Bacteria</taxon>
        <taxon>Pseudomonadati</taxon>
        <taxon>Pseudomonadota</taxon>
        <taxon>Gammaproteobacteria</taxon>
        <taxon>Thiotrichales</taxon>
        <taxon>Thiotrichaceae</taxon>
        <taxon>Leucothrix</taxon>
    </lineage>
</organism>
<dbReference type="SUPFAM" id="SSF51735">
    <property type="entry name" value="NAD(P)-binding Rossmann-fold domains"/>
    <property type="match status" value="1"/>
</dbReference>
<dbReference type="PANTHER" id="PTHR43157:SF31">
    <property type="entry name" value="PHOSPHATIDYLINOSITOL-GLYCAN BIOSYNTHESIS CLASS F PROTEIN"/>
    <property type="match status" value="1"/>
</dbReference>
<dbReference type="AlphaFoldDB" id="A0A317CEW7"/>
<dbReference type="RefSeq" id="WP_109822866.1">
    <property type="nucleotide sequence ID" value="NZ_QGKL01000024.1"/>
</dbReference>